<keyword evidence="2 8" id="KW-0812">Transmembrane</keyword>
<evidence type="ECO:0000256" key="1">
    <source>
        <dbReference type="ARBA" id="ARBA00004651"/>
    </source>
</evidence>
<keyword evidence="12" id="KW-1185">Reference proteome</keyword>
<evidence type="ECO:0000256" key="7">
    <source>
        <dbReference type="SAM" id="MobiDB-lite"/>
    </source>
</evidence>
<keyword evidence="5 8" id="KW-1133">Transmembrane helix</keyword>
<dbReference type="NCBIfam" id="TIGR01842">
    <property type="entry name" value="type_I_sec_PrtD"/>
    <property type="match status" value="1"/>
</dbReference>
<evidence type="ECO:0000256" key="6">
    <source>
        <dbReference type="ARBA" id="ARBA00023136"/>
    </source>
</evidence>
<dbReference type="InterPro" id="IPR003439">
    <property type="entry name" value="ABC_transporter-like_ATP-bd"/>
</dbReference>
<keyword evidence="3" id="KW-0547">Nucleotide-binding</keyword>
<dbReference type="InterPro" id="IPR017871">
    <property type="entry name" value="ABC_transporter-like_CS"/>
</dbReference>
<dbReference type="PANTHER" id="PTHR24221">
    <property type="entry name" value="ATP-BINDING CASSETTE SUB-FAMILY B"/>
    <property type="match status" value="1"/>
</dbReference>
<feature type="transmembrane region" description="Helical" evidence="8">
    <location>
        <begin position="29"/>
        <end position="54"/>
    </location>
</feature>
<dbReference type="RefSeq" id="WP_204199133.1">
    <property type="nucleotide sequence ID" value="NZ_JAFEMC010000003.1"/>
</dbReference>
<feature type="transmembrane region" description="Helical" evidence="8">
    <location>
        <begin position="135"/>
        <end position="155"/>
    </location>
</feature>
<dbReference type="InterPro" id="IPR010128">
    <property type="entry name" value="ATPase_T1SS_PrtD-like"/>
</dbReference>
<dbReference type="Pfam" id="PF00005">
    <property type="entry name" value="ABC_tran"/>
    <property type="match status" value="1"/>
</dbReference>
<protein>
    <submittedName>
        <fullName evidence="11">Type I secretion system permease/ATPase</fullName>
    </submittedName>
</protein>
<evidence type="ECO:0000256" key="5">
    <source>
        <dbReference type="ARBA" id="ARBA00022989"/>
    </source>
</evidence>
<dbReference type="InterPro" id="IPR003593">
    <property type="entry name" value="AAA+_ATPase"/>
</dbReference>
<evidence type="ECO:0000313" key="12">
    <source>
        <dbReference type="Proteomes" id="UP000763641"/>
    </source>
</evidence>
<feature type="region of interest" description="Disordered" evidence="7">
    <location>
        <begin position="570"/>
        <end position="589"/>
    </location>
</feature>
<dbReference type="PANTHER" id="PTHR24221:SF654">
    <property type="entry name" value="ATP-BINDING CASSETTE SUB-FAMILY B MEMBER 6"/>
    <property type="match status" value="1"/>
</dbReference>
<sequence>MFYDRKAPMSDNAAPNPLSHALRAARRHLWAAALFSGLVNILYLAPSIFMLQVYDRVVPTRGGATLLALILVLIVTLAVFAVLDLVRMRLLLRASVRLEKLAAPAILHRILDANRATVSDRMTALRNFDTVRGTLVGPAVVAVFDAPWTPVYLIVCFLLHAWIGLLAVAALVLLSLVAFLGERATRSGIAASTAGAGVLTRSQDYSIATAEVGRALGMRDALVARHLSERASVVADQGLVARTSGGFLATTKFLRLLFQSLALALGAWLAIRQSISAGAIFAASLLVGRALQPVEQILGAWKNVTGARAAYQGLSTFLTLNSSAAPPTTLPAPEGLLDVERVFVRAPGSDKAILKAVSFSAKPGEVVALVGPSGAGKSTLLRALVGAIRPDAGEVRIDGAKLSDWDAQALGGYLGYMPQTPTLFPASVHANISRFSRSETSGDIDAAVIDAARRAGAHEMILRLPQGYDTMLSIRESGGLSAGQRQLVALARALFGRPRFLFLDEPNAHLDTNGEVMLAGVLAHAKANGITTIVSTHRTGLLQVADHILLLRDGEVEFFKSRAEAMAGQSAQGVSAPQQEPKVVAEVGA</sequence>
<dbReference type="EMBL" id="JAFEMC010000003">
    <property type="protein sequence ID" value="MBM6577032.1"/>
    <property type="molecule type" value="Genomic_DNA"/>
</dbReference>
<comment type="caution">
    <text evidence="11">The sequence shown here is derived from an EMBL/GenBank/DDBJ whole genome shotgun (WGS) entry which is preliminary data.</text>
</comment>
<evidence type="ECO:0000256" key="3">
    <source>
        <dbReference type="ARBA" id="ARBA00022741"/>
    </source>
</evidence>
<gene>
    <name evidence="11" type="ORF">ILT43_11675</name>
</gene>
<name>A0ABS2D7X1_9SPHN</name>
<feature type="domain" description="ABC transporter" evidence="9">
    <location>
        <begin position="337"/>
        <end position="578"/>
    </location>
</feature>
<keyword evidence="4" id="KW-0067">ATP-binding</keyword>
<feature type="transmembrane region" description="Helical" evidence="8">
    <location>
        <begin position="161"/>
        <end position="180"/>
    </location>
</feature>
<feature type="transmembrane region" description="Helical" evidence="8">
    <location>
        <begin position="253"/>
        <end position="271"/>
    </location>
</feature>
<dbReference type="InterPro" id="IPR036640">
    <property type="entry name" value="ABC1_TM_sf"/>
</dbReference>
<dbReference type="Proteomes" id="UP000763641">
    <property type="component" value="Unassembled WGS sequence"/>
</dbReference>
<evidence type="ECO:0000259" key="10">
    <source>
        <dbReference type="PROSITE" id="PS50929"/>
    </source>
</evidence>
<dbReference type="Gene3D" id="1.20.1560.10">
    <property type="entry name" value="ABC transporter type 1, transmembrane domain"/>
    <property type="match status" value="1"/>
</dbReference>
<comment type="subcellular location">
    <subcellularLocation>
        <location evidence="1">Cell membrane</location>
        <topology evidence="1">Multi-pass membrane protein</topology>
    </subcellularLocation>
</comment>
<dbReference type="InterPro" id="IPR039421">
    <property type="entry name" value="Type_1_exporter"/>
</dbReference>
<organism evidence="11 12">
    <name type="scientific">Sphingomonas longa</name>
    <dbReference type="NCBI Taxonomy" id="2778730"/>
    <lineage>
        <taxon>Bacteria</taxon>
        <taxon>Pseudomonadati</taxon>
        <taxon>Pseudomonadota</taxon>
        <taxon>Alphaproteobacteria</taxon>
        <taxon>Sphingomonadales</taxon>
        <taxon>Sphingomonadaceae</taxon>
        <taxon>Sphingomonas</taxon>
    </lineage>
</organism>
<reference evidence="11 12" key="1">
    <citation type="submission" date="2020-12" db="EMBL/GenBank/DDBJ databases">
        <title>Sphingomonas sp.</title>
        <authorList>
            <person name="Kim M.K."/>
        </authorList>
    </citation>
    <scope>NUCLEOTIDE SEQUENCE [LARGE SCALE GENOMIC DNA]</scope>
    <source>
        <strain evidence="11 12">BT552</strain>
    </source>
</reference>
<dbReference type="InterPro" id="IPR011527">
    <property type="entry name" value="ABC1_TM_dom"/>
</dbReference>
<dbReference type="PROSITE" id="PS00211">
    <property type="entry name" value="ABC_TRANSPORTER_1"/>
    <property type="match status" value="1"/>
</dbReference>
<feature type="domain" description="ABC transmembrane type-1" evidence="10">
    <location>
        <begin position="30"/>
        <end position="306"/>
    </location>
</feature>
<evidence type="ECO:0000313" key="11">
    <source>
        <dbReference type="EMBL" id="MBM6577032.1"/>
    </source>
</evidence>
<dbReference type="Gene3D" id="3.40.50.300">
    <property type="entry name" value="P-loop containing nucleotide triphosphate hydrolases"/>
    <property type="match status" value="1"/>
</dbReference>
<feature type="transmembrane region" description="Helical" evidence="8">
    <location>
        <begin position="66"/>
        <end position="86"/>
    </location>
</feature>
<evidence type="ECO:0000256" key="8">
    <source>
        <dbReference type="SAM" id="Phobius"/>
    </source>
</evidence>
<accession>A0ABS2D7X1</accession>
<evidence type="ECO:0000256" key="4">
    <source>
        <dbReference type="ARBA" id="ARBA00022840"/>
    </source>
</evidence>
<dbReference type="PROSITE" id="PS50893">
    <property type="entry name" value="ABC_TRANSPORTER_2"/>
    <property type="match status" value="1"/>
</dbReference>
<dbReference type="SMART" id="SM00382">
    <property type="entry name" value="AAA"/>
    <property type="match status" value="1"/>
</dbReference>
<dbReference type="InterPro" id="IPR027417">
    <property type="entry name" value="P-loop_NTPase"/>
</dbReference>
<dbReference type="SUPFAM" id="SSF52540">
    <property type="entry name" value="P-loop containing nucleoside triphosphate hydrolases"/>
    <property type="match status" value="1"/>
</dbReference>
<evidence type="ECO:0000259" key="9">
    <source>
        <dbReference type="PROSITE" id="PS50893"/>
    </source>
</evidence>
<proteinExistence type="predicted"/>
<evidence type="ECO:0000256" key="2">
    <source>
        <dbReference type="ARBA" id="ARBA00022692"/>
    </source>
</evidence>
<keyword evidence="6 8" id="KW-0472">Membrane</keyword>
<dbReference type="SUPFAM" id="SSF90123">
    <property type="entry name" value="ABC transporter transmembrane region"/>
    <property type="match status" value="1"/>
</dbReference>
<dbReference type="PROSITE" id="PS50929">
    <property type="entry name" value="ABC_TM1F"/>
    <property type="match status" value="1"/>
</dbReference>